<dbReference type="AlphaFoldDB" id="V8NWS0"/>
<gene>
    <name evidence="1" type="ORF">L345_07812</name>
</gene>
<feature type="non-terminal residue" evidence="1">
    <location>
        <position position="1"/>
    </location>
</feature>
<dbReference type="EMBL" id="AZIM01001567">
    <property type="protein sequence ID" value="ETE66411.1"/>
    <property type="molecule type" value="Genomic_DNA"/>
</dbReference>
<protein>
    <submittedName>
        <fullName evidence="1">Uncharacterized protein</fullName>
    </submittedName>
</protein>
<proteinExistence type="predicted"/>
<accession>V8NWS0</accession>
<name>V8NWS0_OPHHA</name>
<evidence type="ECO:0000313" key="2">
    <source>
        <dbReference type="Proteomes" id="UP000018936"/>
    </source>
</evidence>
<reference evidence="1 2" key="1">
    <citation type="journal article" date="2013" name="Proc. Natl. Acad. Sci. U.S.A.">
        <title>The king cobra genome reveals dynamic gene evolution and adaptation in the snake venom system.</title>
        <authorList>
            <person name="Vonk F.J."/>
            <person name="Casewell N.R."/>
            <person name="Henkel C.V."/>
            <person name="Heimberg A.M."/>
            <person name="Jansen H.J."/>
            <person name="McCleary R.J."/>
            <person name="Kerkkamp H.M."/>
            <person name="Vos R.A."/>
            <person name="Guerreiro I."/>
            <person name="Calvete J.J."/>
            <person name="Wuster W."/>
            <person name="Woods A.E."/>
            <person name="Logan J.M."/>
            <person name="Harrison R.A."/>
            <person name="Castoe T.A."/>
            <person name="de Koning A.P."/>
            <person name="Pollock D.D."/>
            <person name="Yandell M."/>
            <person name="Calderon D."/>
            <person name="Renjifo C."/>
            <person name="Currier R.B."/>
            <person name="Salgado D."/>
            <person name="Pla D."/>
            <person name="Sanz L."/>
            <person name="Hyder A.S."/>
            <person name="Ribeiro J.M."/>
            <person name="Arntzen J.W."/>
            <person name="van den Thillart G.E."/>
            <person name="Boetzer M."/>
            <person name="Pirovano W."/>
            <person name="Dirks R.P."/>
            <person name="Spaink H.P."/>
            <person name="Duboule D."/>
            <person name="McGlinn E."/>
            <person name="Kini R.M."/>
            <person name="Richardson M.K."/>
        </authorList>
    </citation>
    <scope>NUCLEOTIDE SEQUENCE</scope>
    <source>
        <tissue evidence="1">Blood</tissue>
    </source>
</reference>
<evidence type="ECO:0000313" key="1">
    <source>
        <dbReference type="EMBL" id="ETE66411.1"/>
    </source>
</evidence>
<sequence>MEVGLRFYWCLNAPPAESLLAPTAIDIASPDELVNLREDLYDGCPEETAVVYRLLHPLSIIPQDAYGNPEMSFGGKAAGSKADIEQLPPFSSPALQKESSTENVAKKLVERKWFDWYEKGWGGGEAVFLSADVGDSRRKYSPCPSVPRPTSIHCSSILAPKEQNKLEEHEAALSFEIFLSLCFSLRRILWDKGHLVLVTMATVKRMCRQERETCHPWETGTANSVKGTIQAVSNGVHG</sequence>
<keyword evidence="2" id="KW-1185">Reference proteome</keyword>
<organism evidence="1 2">
    <name type="scientific">Ophiophagus hannah</name>
    <name type="common">King cobra</name>
    <name type="synonym">Naja hannah</name>
    <dbReference type="NCBI Taxonomy" id="8665"/>
    <lineage>
        <taxon>Eukaryota</taxon>
        <taxon>Metazoa</taxon>
        <taxon>Chordata</taxon>
        <taxon>Craniata</taxon>
        <taxon>Vertebrata</taxon>
        <taxon>Euteleostomi</taxon>
        <taxon>Lepidosauria</taxon>
        <taxon>Squamata</taxon>
        <taxon>Bifurcata</taxon>
        <taxon>Unidentata</taxon>
        <taxon>Episquamata</taxon>
        <taxon>Toxicofera</taxon>
        <taxon>Serpentes</taxon>
        <taxon>Colubroidea</taxon>
        <taxon>Elapidae</taxon>
        <taxon>Elapinae</taxon>
        <taxon>Ophiophagus</taxon>
    </lineage>
</organism>
<dbReference type="Proteomes" id="UP000018936">
    <property type="component" value="Unassembled WGS sequence"/>
</dbReference>
<comment type="caution">
    <text evidence="1">The sequence shown here is derived from an EMBL/GenBank/DDBJ whole genome shotgun (WGS) entry which is preliminary data.</text>
</comment>